<accession>A0ABY9RHS9</accession>
<dbReference type="RefSeq" id="WP_309481350.1">
    <property type="nucleotide sequence ID" value="NZ_CP133720.1"/>
</dbReference>
<organism evidence="2 3">
    <name type="scientific">Undibacterium cyanobacteriorum</name>
    <dbReference type="NCBI Taxonomy" id="3073561"/>
    <lineage>
        <taxon>Bacteria</taxon>
        <taxon>Pseudomonadati</taxon>
        <taxon>Pseudomonadota</taxon>
        <taxon>Betaproteobacteria</taxon>
        <taxon>Burkholderiales</taxon>
        <taxon>Oxalobacteraceae</taxon>
        <taxon>Undibacterium</taxon>
    </lineage>
</organism>
<feature type="transmembrane region" description="Helical" evidence="1">
    <location>
        <begin position="195"/>
        <end position="218"/>
    </location>
</feature>
<feature type="transmembrane region" description="Helical" evidence="1">
    <location>
        <begin position="224"/>
        <end position="245"/>
    </location>
</feature>
<gene>
    <name evidence="2" type="ORF">RF679_14555</name>
</gene>
<evidence type="ECO:0000313" key="2">
    <source>
        <dbReference type="EMBL" id="WMW79857.1"/>
    </source>
</evidence>
<keyword evidence="1" id="KW-1133">Transmembrane helix</keyword>
<name>A0ABY9RHS9_9BURK</name>
<feature type="transmembrane region" description="Helical" evidence="1">
    <location>
        <begin position="21"/>
        <end position="41"/>
    </location>
</feature>
<evidence type="ECO:0000313" key="3">
    <source>
        <dbReference type="Proteomes" id="UP001181355"/>
    </source>
</evidence>
<sequence>MSPNAGWHWLSQAIDLFKKRPFEIVFAYFGMMLCTFVVAALPLVGPVLSFALAPLFAMGLAQIYRDTERGEAFVATALFSAFRSPAKKPLFMLGLLQFLAFAASMTLASFFDDGLLRELISNPKLFEGEAAQNVEYARQMLWRLFQSVAISRLFYLPALMCFWYAPNLIAWHGMGVIKACFYSFFTVWRLRSAFIVYLLSCLAFLMVPTFVLGVLSAIHPAVAAIINLVIIPALLGLITIVNCSFYTSYTAAFERDTSA</sequence>
<keyword evidence="1" id="KW-0812">Transmembrane</keyword>
<reference evidence="2" key="1">
    <citation type="submission" date="2023-09" db="EMBL/GenBank/DDBJ databases">
        <title>Undibacterium sp. 20NA77.5 isolated from freshwater.</title>
        <authorList>
            <person name="Le V."/>
            <person name="Ko S.-R."/>
            <person name="Ahn C.-Y."/>
            <person name="Oh H.-M."/>
        </authorList>
    </citation>
    <scope>NUCLEOTIDE SEQUENCE</scope>
    <source>
        <strain evidence="2">20NA77.5</strain>
    </source>
</reference>
<dbReference type="Proteomes" id="UP001181355">
    <property type="component" value="Chromosome"/>
</dbReference>
<dbReference type="NCBIfam" id="NF041043">
    <property type="entry name" value="BPSS1780_fam"/>
    <property type="match status" value="1"/>
</dbReference>
<dbReference type="InterPro" id="IPR047798">
    <property type="entry name" value="BPSS1780-like"/>
</dbReference>
<proteinExistence type="predicted"/>
<evidence type="ECO:0000256" key="1">
    <source>
        <dbReference type="SAM" id="Phobius"/>
    </source>
</evidence>
<dbReference type="EMBL" id="CP133720">
    <property type="protein sequence ID" value="WMW79857.1"/>
    <property type="molecule type" value="Genomic_DNA"/>
</dbReference>
<protein>
    <submittedName>
        <fullName evidence="2">BPSS1780 family membrane protein</fullName>
    </submittedName>
</protein>
<keyword evidence="3" id="KW-1185">Reference proteome</keyword>
<feature type="transmembrane region" description="Helical" evidence="1">
    <location>
        <begin position="90"/>
        <end position="111"/>
    </location>
</feature>
<keyword evidence="1" id="KW-0472">Membrane</keyword>